<evidence type="ECO:0000313" key="2">
    <source>
        <dbReference type="Proteomes" id="UP000762676"/>
    </source>
</evidence>
<sequence length="118" mass="13171">MLDHWQSVPSDGRLVMYLSNVTFDANGPQFGPSQLQALHFTGARGSYATILHNGNTDGGLEDVQADMHFTWYFMVKPASSSGGEGQNNFAETVTRSTSIRRITSYMFRNMFHPLALYT</sequence>
<keyword evidence="2" id="KW-1185">Reference proteome</keyword>
<evidence type="ECO:0000313" key="1">
    <source>
        <dbReference type="EMBL" id="GFR79820.1"/>
    </source>
</evidence>
<name>A0AAV4G5L9_9GAST</name>
<dbReference type="EMBL" id="BMAT01011818">
    <property type="protein sequence ID" value="GFR79820.1"/>
    <property type="molecule type" value="Genomic_DNA"/>
</dbReference>
<dbReference type="Proteomes" id="UP000762676">
    <property type="component" value="Unassembled WGS sequence"/>
</dbReference>
<proteinExistence type="predicted"/>
<comment type="caution">
    <text evidence="1">The sequence shown here is derived from an EMBL/GenBank/DDBJ whole genome shotgun (WGS) entry which is preliminary data.</text>
</comment>
<organism evidence="1 2">
    <name type="scientific">Elysia marginata</name>
    <dbReference type="NCBI Taxonomy" id="1093978"/>
    <lineage>
        <taxon>Eukaryota</taxon>
        <taxon>Metazoa</taxon>
        <taxon>Spiralia</taxon>
        <taxon>Lophotrochozoa</taxon>
        <taxon>Mollusca</taxon>
        <taxon>Gastropoda</taxon>
        <taxon>Heterobranchia</taxon>
        <taxon>Euthyneura</taxon>
        <taxon>Panpulmonata</taxon>
        <taxon>Sacoglossa</taxon>
        <taxon>Placobranchoidea</taxon>
        <taxon>Plakobranchidae</taxon>
        <taxon>Elysia</taxon>
    </lineage>
</organism>
<dbReference type="AlphaFoldDB" id="A0AAV4G5L9"/>
<accession>A0AAV4G5L9</accession>
<protein>
    <submittedName>
        <fullName evidence="1">Uncharacterized protein</fullName>
    </submittedName>
</protein>
<gene>
    <name evidence="1" type="ORF">ElyMa_005884900</name>
</gene>
<reference evidence="1 2" key="1">
    <citation type="journal article" date="2021" name="Elife">
        <title>Chloroplast acquisition without the gene transfer in kleptoplastic sea slugs, Plakobranchus ocellatus.</title>
        <authorList>
            <person name="Maeda T."/>
            <person name="Takahashi S."/>
            <person name="Yoshida T."/>
            <person name="Shimamura S."/>
            <person name="Takaki Y."/>
            <person name="Nagai Y."/>
            <person name="Toyoda A."/>
            <person name="Suzuki Y."/>
            <person name="Arimoto A."/>
            <person name="Ishii H."/>
            <person name="Satoh N."/>
            <person name="Nishiyama T."/>
            <person name="Hasebe M."/>
            <person name="Maruyama T."/>
            <person name="Minagawa J."/>
            <person name="Obokata J."/>
            <person name="Shigenobu S."/>
        </authorList>
    </citation>
    <scope>NUCLEOTIDE SEQUENCE [LARGE SCALE GENOMIC DNA]</scope>
</reference>